<name>A0A1M7U5P4_9BRAD</name>
<evidence type="ECO:0000256" key="1">
    <source>
        <dbReference type="ARBA" id="ARBA00022598"/>
    </source>
</evidence>
<dbReference type="Pfam" id="PF00501">
    <property type="entry name" value="AMP-binding"/>
    <property type="match status" value="1"/>
</dbReference>
<dbReference type="RefSeq" id="WP_072819632.1">
    <property type="nucleotide sequence ID" value="NZ_LT670849.1"/>
</dbReference>
<dbReference type="GO" id="GO:0016874">
    <property type="term" value="F:ligase activity"/>
    <property type="evidence" value="ECO:0007669"/>
    <property type="project" value="UniProtKB-KW"/>
</dbReference>
<dbReference type="PANTHER" id="PTHR43767:SF8">
    <property type="entry name" value="LONG-CHAIN-FATTY-ACID--COA LIGASE"/>
    <property type="match status" value="1"/>
</dbReference>
<dbReference type="Pfam" id="PF14518">
    <property type="entry name" value="Haem_oxygenas_2"/>
    <property type="match status" value="1"/>
</dbReference>
<proteinExistence type="predicted"/>
<reference evidence="4" key="1">
    <citation type="submission" date="2016-11" db="EMBL/GenBank/DDBJ databases">
        <authorList>
            <person name="Varghese N."/>
            <person name="Submissions S."/>
        </authorList>
    </citation>
    <scope>NUCLEOTIDE SEQUENCE [LARGE SCALE GENOMIC DNA]</scope>
    <source>
        <strain evidence="4">GAS401</strain>
    </source>
</reference>
<dbReference type="InterPro" id="IPR016084">
    <property type="entry name" value="Haem_Oase-like_multi-hlx"/>
</dbReference>
<dbReference type="InterPro" id="IPR000873">
    <property type="entry name" value="AMP-dep_synth/lig_dom"/>
</dbReference>
<dbReference type="InterPro" id="IPR050237">
    <property type="entry name" value="ATP-dep_AMP-bd_enzyme"/>
</dbReference>
<gene>
    <name evidence="3" type="ORF">SAMN05444170_3606</name>
</gene>
<protein>
    <submittedName>
        <fullName evidence="3">Long-chain acyl-CoA synthetase (AMP-forming)</fullName>
    </submittedName>
</protein>
<evidence type="ECO:0000313" key="4">
    <source>
        <dbReference type="Proteomes" id="UP000184096"/>
    </source>
</evidence>
<dbReference type="SMART" id="SM01236">
    <property type="entry name" value="Haem_oxygenase_2"/>
    <property type="match status" value="1"/>
</dbReference>
<feature type="domain" description="AMP-dependent synthetase/ligase" evidence="2">
    <location>
        <begin position="12"/>
        <end position="326"/>
    </location>
</feature>
<dbReference type="Gene3D" id="3.40.50.12780">
    <property type="entry name" value="N-terminal domain of ligase-like"/>
    <property type="match status" value="1"/>
</dbReference>
<dbReference type="InterPro" id="IPR020845">
    <property type="entry name" value="AMP-binding_CS"/>
</dbReference>
<dbReference type="Gene3D" id="3.30.300.30">
    <property type="match status" value="1"/>
</dbReference>
<dbReference type="SUPFAM" id="SSF56801">
    <property type="entry name" value="Acetyl-CoA synthetase-like"/>
    <property type="match status" value="1"/>
</dbReference>
<dbReference type="Gene3D" id="1.20.910.10">
    <property type="entry name" value="Heme oxygenase-like"/>
    <property type="match status" value="1"/>
</dbReference>
<evidence type="ECO:0000259" key="2">
    <source>
        <dbReference type="Pfam" id="PF00501"/>
    </source>
</evidence>
<dbReference type="AlphaFoldDB" id="A0A1M7U5P4"/>
<dbReference type="Proteomes" id="UP000184096">
    <property type="component" value="Chromosome I"/>
</dbReference>
<dbReference type="Pfam" id="PF23562">
    <property type="entry name" value="AMP-binding_C_3"/>
    <property type="match status" value="1"/>
</dbReference>
<evidence type="ECO:0000313" key="3">
    <source>
        <dbReference type="EMBL" id="SHN78207.1"/>
    </source>
</evidence>
<dbReference type="InterPro" id="IPR045851">
    <property type="entry name" value="AMP-bd_C_sf"/>
</dbReference>
<accession>A0A1M7U5P4</accession>
<dbReference type="OrthoDB" id="9803968at2"/>
<sequence length="707" mass="76619">MSRLLNQIAQSAAICGGSIALSDELRTYTYDALDAEVRTVARMLREELPGNGPVALVADNSCAWVLLDLALIALKRPLVPLPGFFTHEQRNSALVRVGAQALICDAAGGNAPAIDVGGKQFHIRKLNSLPVELPGDTAKVTFTSGTTGNPKGVCLSQSAMERVSLSLVDAIGKDKAGVHVPILPLAVLLENVGGLYTTLLAGGHYRALSQAEIGFAKPFEPDFAKLIGALADNKATSVIMVPEILRAVTGTLFRSQAKLPELKYVAVGGARVSGSLLDMAQRLHLPVYQGYGLSEAGSVVTLNTTESDRPGSVGKPLPHIKLSLAADGEILIEDPGFLGYLGDAAAPKIYETGDIGRFDDAGFLYVSGRKSNILITAYGRNISPEWVESEITADPAVYQAFVFGEASARLSVLVVPTQASVSSDRIAAAIGAANAKLPDYAKVGRWSVVAPFTAQEGLLTSNGRLQRDAIKQKYSPIIEQIAMPNFYETLVMETATQQAYLVASKQIRRGLVGDISLEAYLEYLAEAYHHVRHTVPLMQFVKSRLPSGREWLEEALDEYIAEESGHEEWILDDIRNAGGDAEAVRLGRPNMATEFMVSYAYDFINRVNPVGFFGMVFVLEGTSTKLATTGAEALMRSLGLKENCFRYWLSHGALDLEHMDFFRDLMTRIEHTEDQEAIIHMAQRMFILFANVFRSIPPDSTARNAAL</sequence>
<organism evidence="3 4">
    <name type="scientific">Bradyrhizobium erythrophlei</name>
    <dbReference type="NCBI Taxonomy" id="1437360"/>
    <lineage>
        <taxon>Bacteria</taxon>
        <taxon>Pseudomonadati</taxon>
        <taxon>Pseudomonadota</taxon>
        <taxon>Alphaproteobacteria</taxon>
        <taxon>Hyphomicrobiales</taxon>
        <taxon>Nitrobacteraceae</taxon>
        <taxon>Bradyrhizobium</taxon>
    </lineage>
</organism>
<dbReference type="PANTHER" id="PTHR43767">
    <property type="entry name" value="LONG-CHAIN-FATTY-ACID--COA LIGASE"/>
    <property type="match status" value="1"/>
</dbReference>
<keyword evidence="1" id="KW-0436">Ligase</keyword>
<dbReference type="EMBL" id="LT670849">
    <property type="protein sequence ID" value="SHN78207.1"/>
    <property type="molecule type" value="Genomic_DNA"/>
</dbReference>
<dbReference type="InterPro" id="IPR042099">
    <property type="entry name" value="ANL_N_sf"/>
</dbReference>
<dbReference type="SUPFAM" id="SSF48613">
    <property type="entry name" value="Heme oxygenase-like"/>
    <property type="match status" value="1"/>
</dbReference>
<dbReference type="PROSITE" id="PS00455">
    <property type="entry name" value="AMP_BINDING"/>
    <property type="match status" value="1"/>
</dbReference>
<keyword evidence="4" id="KW-1185">Reference proteome</keyword>